<dbReference type="PANTHER" id="PTHR21197">
    <property type="entry name" value="UDP-GALACTOPYRANOSE MUTASE"/>
    <property type="match status" value="1"/>
</dbReference>
<dbReference type="EMBL" id="VLKE01000001">
    <property type="protein sequence ID" value="TWH65807.1"/>
    <property type="molecule type" value="Genomic_DNA"/>
</dbReference>
<keyword evidence="3" id="KW-1185">Reference proteome</keyword>
<dbReference type="GO" id="GO:0005829">
    <property type="term" value="C:cytosol"/>
    <property type="evidence" value="ECO:0007669"/>
    <property type="project" value="TreeGrafter"/>
</dbReference>
<dbReference type="InterPro" id="IPR036188">
    <property type="entry name" value="FAD/NAD-bd_sf"/>
</dbReference>
<name>A0A562I448_MICOL</name>
<dbReference type="GO" id="GO:0050660">
    <property type="term" value="F:flavin adenine dinucleotide binding"/>
    <property type="evidence" value="ECO:0007669"/>
    <property type="project" value="TreeGrafter"/>
</dbReference>
<proteinExistence type="predicted"/>
<reference evidence="2 3" key="1">
    <citation type="submission" date="2019-07" db="EMBL/GenBank/DDBJ databases">
        <title>R&amp;d 2014.</title>
        <authorList>
            <person name="Klenk H.-P."/>
        </authorList>
    </citation>
    <scope>NUCLEOTIDE SEQUENCE [LARGE SCALE GENOMIC DNA]</scope>
    <source>
        <strain evidence="2 3">DSM 43868</strain>
    </source>
</reference>
<dbReference type="Proteomes" id="UP000319825">
    <property type="component" value="Unassembled WGS sequence"/>
</dbReference>
<organism evidence="2 3">
    <name type="scientific">Micromonospora olivasterospora</name>
    <dbReference type="NCBI Taxonomy" id="1880"/>
    <lineage>
        <taxon>Bacteria</taxon>
        <taxon>Bacillati</taxon>
        <taxon>Actinomycetota</taxon>
        <taxon>Actinomycetes</taxon>
        <taxon>Micromonosporales</taxon>
        <taxon>Micromonosporaceae</taxon>
        <taxon>Micromonospora</taxon>
    </lineage>
</organism>
<feature type="domain" description="Amine oxidase" evidence="1">
    <location>
        <begin position="10"/>
        <end position="64"/>
    </location>
</feature>
<dbReference type="GO" id="GO:0008767">
    <property type="term" value="F:UDP-galactopyranose mutase activity"/>
    <property type="evidence" value="ECO:0007669"/>
    <property type="project" value="TreeGrafter"/>
</dbReference>
<dbReference type="RefSeq" id="WP_246140514.1">
    <property type="nucleotide sequence ID" value="NZ_BAAATQ010000228.1"/>
</dbReference>
<evidence type="ECO:0000313" key="3">
    <source>
        <dbReference type="Proteomes" id="UP000319825"/>
    </source>
</evidence>
<dbReference type="PANTHER" id="PTHR21197:SF0">
    <property type="entry name" value="UDP-GALACTOPYRANOSE MUTASE"/>
    <property type="match status" value="1"/>
</dbReference>
<sequence length="139" mass="14864">MHRAGGRAVAVTVATATGARRLAADHVISSMPLPALVKAVDPPAPPRVRAAADALRHRDFLTVALVVPADAGFPDNWIYVHTPGVRVGRIQNFGSWSPYLVRDGFTCLGLEYFVDAGDDLWESPDDDLVAPVLPRRGAA</sequence>
<dbReference type="Gene3D" id="3.50.50.60">
    <property type="entry name" value="FAD/NAD(P)-binding domain"/>
    <property type="match status" value="1"/>
</dbReference>
<dbReference type="GO" id="GO:0016491">
    <property type="term" value="F:oxidoreductase activity"/>
    <property type="evidence" value="ECO:0007669"/>
    <property type="project" value="InterPro"/>
</dbReference>
<comment type="caution">
    <text evidence="2">The sequence shown here is derived from an EMBL/GenBank/DDBJ whole genome shotgun (WGS) entry which is preliminary data.</text>
</comment>
<accession>A0A562I448</accession>
<evidence type="ECO:0000259" key="1">
    <source>
        <dbReference type="Pfam" id="PF01593"/>
    </source>
</evidence>
<dbReference type="InterPro" id="IPR002937">
    <property type="entry name" value="Amino_oxidase"/>
</dbReference>
<gene>
    <name evidence="2" type="ORF">JD77_00745</name>
</gene>
<evidence type="ECO:0000313" key="2">
    <source>
        <dbReference type="EMBL" id="TWH65807.1"/>
    </source>
</evidence>
<dbReference type="Pfam" id="PF01593">
    <property type="entry name" value="Amino_oxidase"/>
    <property type="match status" value="1"/>
</dbReference>
<dbReference type="SUPFAM" id="SSF51905">
    <property type="entry name" value="FAD/NAD(P)-binding domain"/>
    <property type="match status" value="1"/>
</dbReference>
<protein>
    <recommendedName>
        <fullName evidence="1">Amine oxidase domain-containing protein</fullName>
    </recommendedName>
</protein>
<dbReference type="AlphaFoldDB" id="A0A562I448"/>